<dbReference type="EMBL" id="JBEDUW010000006">
    <property type="protein sequence ID" value="KAK9922405.1"/>
    <property type="molecule type" value="Genomic_DNA"/>
</dbReference>
<dbReference type="Proteomes" id="UP001457282">
    <property type="component" value="Unassembled WGS sequence"/>
</dbReference>
<evidence type="ECO:0000313" key="2">
    <source>
        <dbReference type="Proteomes" id="UP001457282"/>
    </source>
</evidence>
<dbReference type="InterPro" id="IPR057196">
    <property type="entry name" value="DUF7874"/>
</dbReference>
<organism evidence="1 2">
    <name type="scientific">Rubus argutus</name>
    <name type="common">Southern blackberry</name>
    <dbReference type="NCBI Taxonomy" id="59490"/>
    <lineage>
        <taxon>Eukaryota</taxon>
        <taxon>Viridiplantae</taxon>
        <taxon>Streptophyta</taxon>
        <taxon>Embryophyta</taxon>
        <taxon>Tracheophyta</taxon>
        <taxon>Spermatophyta</taxon>
        <taxon>Magnoliopsida</taxon>
        <taxon>eudicotyledons</taxon>
        <taxon>Gunneridae</taxon>
        <taxon>Pentapetalae</taxon>
        <taxon>rosids</taxon>
        <taxon>fabids</taxon>
        <taxon>Rosales</taxon>
        <taxon>Rosaceae</taxon>
        <taxon>Rosoideae</taxon>
        <taxon>Rosoideae incertae sedis</taxon>
        <taxon>Rubus</taxon>
    </lineage>
</organism>
<sequence length="84" mass="9247">MQNRHKSSNGTLKKEEFEKILQDVIIGTGLTGVGAKDTLIYIFGVPLTALFLKQSLMPHSVPNEYFLPGITSATVFILAKLNKI</sequence>
<name>A0AAW1WEE7_RUBAR</name>
<evidence type="ECO:0000313" key="1">
    <source>
        <dbReference type="EMBL" id="KAK9922405.1"/>
    </source>
</evidence>
<dbReference type="PANTHER" id="PTHR37216:SF1">
    <property type="entry name" value="EXPRESSED PROTEIN"/>
    <property type="match status" value="1"/>
</dbReference>
<gene>
    <name evidence="1" type="ORF">M0R45_030870</name>
</gene>
<reference evidence="1 2" key="1">
    <citation type="journal article" date="2023" name="G3 (Bethesda)">
        <title>A chromosome-length genome assembly and annotation of blackberry (Rubus argutus, cv. 'Hillquist').</title>
        <authorList>
            <person name="Bruna T."/>
            <person name="Aryal R."/>
            <person name="Dudchenko O."/>
            <person name="Sargent D.J."/>
            <person name="Mead D."/>
            <person name="Buti M."/>
            <person name="Cavallini A."/>
            <person name="Hytonen T."/>
            <person name="Andres J."/>
            <person name="Pham M."/>
            <person name="Weisz D."/>
            <person name="Mascagni F."/>
            <person name="Usai G."/>
            <person name="Natali L."/>
            <person name="Bassil N."/>
            <person name="Fernandez G.E."/>
            <person name="Lomsadze A."/>
            <person name="Armour M."/>
            <person name="Olukolu B."/>
            <person name="Poorten T."/>
            <person name="Britton C."/>
            <person name="Davik J."/>
            <person name="Ashrafi H."/>
            <person name="Aiden E.L."/>
            <person name="Borodovsky M."/>
            <person name="Worthington M."/>
        </authorList>
    </citation>
    <scope>NUCLEOTIDE SEQUENCE [LARGE SCALE GENOMIC DNA]</scope>
    <source>
        <strain evidence="1">PI 553951</strain>
    </source>
</reference>
<proteinExistence type="predicted"/>
<accession>A0AAW1WEE7</accession>
<dbReference type="PANTHER" id="PTHR37216">
    <property type="entry name" value="EXPRESSED PROTEIN"/>
    <property type="match status" value="1"/>
</dbReference>
<dbReference type="Pfam" id="PF25284">
    <property type="entry name" value="DUF7874"/>
    <property type="match status" value="1"/>
</dbReference>
<comment type="caution">
    <text evidence="1">The sequence shown here is derived from an EMBL/GenBank/DDBJ whole genome shotgun (WGS) entry which is preliminary data.</text>
</comment>
<keyword evidence="2" id="KW-1185">Reference proteome</keyword>
<dbReference type="AlphaFoldDB" id="A0AAW1WEE7"/>
<protein>
    <submittedName>
        <fullName evidence="1">Uncharacterized protein</fullName>
    </submittedName>
</protein>